<keyword evidence="5" id="KW-0732">Signal</keyword>
<feature type="chain" id="PRO_5027054218" evidence="5">
    <location>
        <begin position="31"/>
        <end position="140"/>
    </location>
</feature>
<dbReference type="InParanoid" id="A0A6J2UND9"/>
<dbReference type="InterPro" id="IPR000874">
    <property type="entry name" value="Bombesin"/>
</dbReference>
<evidence type="ECO:0000313" key="7">
    <source>
        <dbReference type="RefSeq" id="XP_030621910.1"/>
    </source>
</evidence>
<dbReference type="Pfam" id="PF02044">
    <property type="entry name" value="Bombesin"/>
    <property type="match status" value="1"/>
</dbReference>
<dbReference type="PANTHER" id="PTHR16866:SF3">
    <property type="entry name" value="NEUROMEDIN-B"/>
    <property type="match status" value="1"/>
</dbReference>
<sequence>MALRSASGICKLGLLLAYFLMMSDVPLSSSVSLDLTELRNKVSKIKVNPRGNLWATGHFMGKKSIVDSPVLESPEPKMNSIQASIDPSSDADNLRELITQEVLKVALQAQLQDVQGGDDSPNQDTDFLLKLLKSYTGNRK</sequence>
<comment type="subcellular location">
    <subcellularLocation>
        <location evidence="1">Secreted</location>
    </subcellularLocation>
</comment>
<dbReference type="CTD" id="798102"/>
<dbReference type="GO" id="GO:0007218">
    <property type="term" value="P:neuropeptide signaling pathway"/>
    <property type="evidence" value="ECO:0007669"/>
    <property type="project" value="InterPro"/>
</dbReference>
<evidence type="ECO:0000313" key="6">
    <source>
        <dbReference type="Proteomes" id="UP000504632"/>
    </source>
</evidence>
<dbReference type="GO" id="GO:0046887">
    <property type="term" value="P:positive regulation of hormone secretion"/>
    <property type="evidence" value="ECO:0007669"/>
    <property type="project" value="TreeGrafter"/>
</dbReference>
<comment type="similarity">
    <text evidence="2">Belongs to the bombesin/neuromedin-B/ranatensin family.</text>
</comment>
<dbReference type="RefSeq" id="XP_030621910.1">
    <property type="nucleotide sequence ID" value="XM_030766050.1"/>
</dbReference>
<dbReference type="GeneID" id="115805461"/>
<reference evidence="7" key="1">
    <citation type="submission" date="2025-08" db="UniProtKB">
        <authorList>
            <consortium name="RefSeq"/>
        </authorList>
    </citation>
    <scope>IDENTIFICATION</scope>
</reference>
<dbReference type="PROSITE" id="PS00257">
    <property type="entry name" value="BOMBESIN"/>
    <property type="match status" value="1"/>
</dbReference>
<organism evidence="6 7">
    <name type="scientific">Chanos chanos</name>
    <name type="common">Milkfish</name>
    <name type="synonym">Mugil chanos</name>
    <dbReference type="NCBI Taxonomy" id="29144"/>
    <lineage>
        <taxon>Eukaryota</taxon>
        <taxon>Metazoa</taxon>
        <taxon>Chordata</taxon>
        <taxon>Craniata</taxon>
        <taxon>Vertebrata</taxon>
        <taxon>Euteleostomi</taxon>
        <taxon>Actinopterygii</taxon>
        <taxon>Neopterygii</taxon>
        <taxon>Teleostei</taxon>
        <taxon>Ostariophysi</taxon>
        <taxon>Gonorynchiformes</taxon>
        <taxon>Chanidae</taxon>
        <taxon>Chanos</taxon>
    </lineage>
</organism>
<dbReference type="GO" id="GO:0005184">
    <property type="term" value="F:neuropeptide hormone activity"/>
    <property type="evidence" value="ECO:0007669"/>
    <property type="project" value="TreeGrafter"/>
</dbReference>
<dbReference type="OrthoDB" id="9535999at2759"/>
<evidence type="ECO:0000256" key="1">
    <source>
        <dbReference type="ARBA" id="ARBA00004613"/>
    </source>
</evidence>
<evidence type="ECO:0000256" key="3">
    <source>
        <dbReference type="ARBA" id="ARBA00022525"/>
    </source>
</evidence>
<keyword evidence="3" id="KW-0964">Secreted</keyword>
<dbReference type="GO" id="GO:0031710">
    <property type="term" value="F:neuromedin B receptor binding"/>
    <property type="evidence" value="ECO:0007669"/>
    <property type="project" value="TreeGrafter"/>
</dbReference>
<dbReference type="GO" id="GO:0043005">
    <property type="term" value="C:neuron projection"/>
    <property type="evidence" value="ECO:0007669"/>
    <property type="project" value="TreeGrafter"/>
</dbReference>
<dbReference type="AlphaFoldDB" id="A0A6J2UND9"/>
<protein>
    <submittedName>
        <fullName evidence="7">Neuromedin Ba</fullName>
    </submittedName>
</protein>
<dbReference type="PANTHER" id="PTHR16866">
    <property type="entry name" value="GASTRIN-RELEASING PEPTIDE"/>
    <property type="match status" value="1"/>
</dbReference>
<dbReference type="GO" id="GO:0005576">
    <property type="term" value="C:extracellular region"/>
    <property type="evidence" value="ECO:0007669"/>
    <property type="project" value="UniProtKB-SubCell"/>
</dbReference>
<gene>
    <name evidence="7" type="primary">nmba</name>
</gene>
<name>A0A6J2UND9_CHACN</name>
<keyword evidence="4" id="KW-0027">Amidation</keyword>
<evidence type="ECO:0000256" key="4">
    <source>
        <dbReference type="ARBA" id="ARBA00022815"/>
    </source>
</evidence>
<accession>A0A6J2UND9</accession>
<dbReference type="Proteomes" id="UP000504632">
    <property type="component" value="Chromosome 2"/>
</dbReference>
<feature type="signal peptide" evidence="5">
    <location>
        <begin position="1"/>
        <end position="30"/>
    </location>
</feature>
<proteinExistence type="inferred from homology"/>
<evidence type="ECO:0000256" key="2">
    <source>
        <dbReference type="ARBA" id="ARBA00010012"/>
    </source>
</evidence>
<evidence type="ECO:0000256" key="5">
    <source>
        <dbReference type="SAM" id="SignalP"/>
    </source>
</evidence>
<keyword evidence="6" id="KW-1185">Reference proteome</keyword>